<evidence type="ECO:0000313" key="5">
    <source>
        <dbReference type="EMBL" id="KAK9867668.1"/>
    </source>
</evidence>
<dbReference type="Proteomes" id="UP001485043">
    <property type="component" value="Unassembled WGS sequence"/>
</dbReference>
<dbReference type="Pfam" id="PF00583">
    <property type="entry name" value="Acetyltransf_1"/>
    <property type="match status" value="1"/>
</dbReference>
<dbReference type="Gene3D" id="3.40.630.30">
    <property type="match status" value="1"/>
</dbReference>
<dbReference type="GO" id="GO:1990190">
    <property type="term" value="F:protein-N-terminal-glutamate acetyltransferase activity"/>
    <property type="evidence" value="ECO:0007669"/>
    <property type="project" value="TreeGrafter"/>
</dbReference>
<evidence type="ECO:0000313" key="6">
    <source>
        <dbReference type="Proteomes" id="UP001485043"/>
    </source>
</evidence>
<dbReference type="SUPFAM" id="SSF55729">
    <property type="entry name" value="Acyl-CoA N-acyltransferases (Nat)"/>
    <property type="match status" value="1"/>
</dbReference>
<keyword evidence="2" id="KW-0012">Acyltransferase</keyword>
<dbReference type="CDD" id="cd04301">
    <property type="entry name" value="NAT_SF"/>
    <property type="match status" value="1"/>
</dbReference>
<evidence type="ECO:0000256" key="3">
    <source>
        <dbReference type="ARBA" id="ARBA00025786"/>
    </source>
</evidence>
<protein>
    <recommendedName>
        <fullName evidence="4">N-acetyltransferase domain-containing protein</fullName>
    </recommendedName>
</protein>
<organism evidence="5 6">
    <name type="scientific">Apatococcus fuscideae</name>
    <dbReference type="NCBI Taxonomy" id="2026836"/>
    <lineage>
        <taxon>Eukaryota</taxon>
        <taxon>Viridiplantae</taxon>
        <taxon>Chlorophyta</taxon>
        <taxon>core chlorophytes</taxon>
        <taxon>Trebouxiophyceae</taxon>
        <taxon>Chlorellales</taxon>
        <taxon>Chlorellaceae</taxon>
        <taxon>Apatococcus</taxon>
    </lineage>
</organism>
<evidence type="ECO:0000259" key="4">
    <source>
        <dbReference type="PROSITE" id="PS51186"/>
    </source>
</evidence>
<keyword evidence="1" id="KW-0808">Transferase</keyword>
<dbReference type="InterPro" id="IPR016181">
    <property type="entry name" value="Acyl_CoA_acyltransferase"/>
</dbReference>
<dbReference type="PANTHER" id="PTHR23091:SF4">
    <property type="entry name" value="N-TERMINAL AMINO-ACID N(ALPHA)-ACETYLTRANSFERASE NATA"/>
    <property type="match status" value="1"/>
</dbReference>
<name>A0AAW1TE41_9CHLO</name>
<dbReference type="FunFam" id="3.40.630.30:FF:000037">
    <property type="entry name" value="N-alpha-acetyltransferase daf-31-like"/>
    <property type="match status" value="1"/>
</dbReference>
<dbReference type="InterPro" id="IPR045047">
    <property type="entry name" value="Ard1-like"/>
</dbReference>
<dbReference type="PANTHER" id="PTHR23091">
    <property type="entry name" value="N-TERMINAL ACETYLTRANSFERASE"/>
    <property type="match status" value="1"/>
</dbReference>
<evidence type="ECO:0000256" key="1">
    <source>
        <dbReference type="ARBA" id="ARBA00022679"/>
    </source>
</evidence>
<sequence>MVCVRPATVDDLLGMQRCNLLCLPENYQLKYYFYHMLTWPQLLFVAEDYSGKIVGYVLAKMEEESSEIHGHITSLAVARTHRKLGMATMLMSAAHRAMEEVFDAKYVSLHVRVSNKGALHLYTISLGYRISDTEAKYYADGEDAYYMQKPFGGHVLPEHKKKKADS</sequence>
<gene>
    <name evidence="5" type="ORF">WJX84_003883</name>
</gene>
<proteinExistence type="inferred from homology"/>
<comment type="similarity">
    <text evidence="3">Belongs to the acetyltransferase family. ARD1 subfamily.</text>
</comment>
<dbReference type="GO" id="GO:1990189">
    <property type="term" value="F:protein N-terminal-serine acetyltransferase activity"/>
    <property type="evidence" value="ECO:0007669"/>
    <property type="project" value="TreeGrafter"/>
</dbReference>
<keyword evidence="6" id="KW-1185">Reference proteome</keyword>
<accession>A0AAW1TE41</accession>
<comment type="caution">
    <text evidence="5">The sequence shown here is derived from an EMBL/GenBank/DDBJ whole genome shotgun (WGS) entry which is preliminary data.</text>
</comment>
<reference evidence="5 6" key="1">
    <citation type="journal article" date="2024" name="Nat. Commun.">
        <title>Phylogenomics reveals the evolutionary origins of lichenization in chlorophyte algae.</title>
        <authorList>
            <person name="Puginier C."/>
            <person name="Libourel C."/>
            <person name="Otte J."/>
            <person name="Skaloud P."/>
            <person name="Haon M."/>
            <person name="Grisel S."/>
            <person name="Petersen M."/>
            <person name="Berrin J.G."/>
            <person name="Delaux P.M."/>
            <person name="Dal Grande F."/>
            <person name="Keller J."/>
        </authorList>
    </citation>
    <scope>NUCLEOTIDE SEQUENCE [LARGE SCALE GENOMIC DNA]</scope>
    <source>
        <strain evidence="5 6">SAG 2523</strain>
    </source>
</reference>
<feature type="domain" description="N-acetyltransferase" evidence="4">
    <location>
        <begin position="2"/>
        <end position="152"/>
    </location>
</feature>
<dbReference type="InterPro" id="IPR000182">
    <property type="entry name" value="GNAT_dom"/>
</dbReference>
<dbReference type="GO" id="GO:0031415">
    <property type="term" value="C:NatA complex"/>
    <property type="evidence" value="ECO:0007669"/>
    <property type="project" value="InterPro"/>
</dbReference>
<dbReference type="AlphaFoldDB" id="A0AAW1TE41"/>
<dbReference type="EMBL" id="JALJOV010000071">
    <property type="protein sequence ID" value="KAK9867668.1"/>
    <property type="molecule type" value="Genomic_DNA"/>
</dbReference>
<evidence type="ECO:0000256" key="2">
    <source>
        <dbReference type="ARBA" id="ARBA00023315"/>
    </source>
</evidence>
<dbReference type="PROSITE" id="PS51186">
    <property type="entry name" value="GNAT"/>
    <property type="match status" value="1"/>
</dbReference>